<feature type="domain" description="Recombinase" evidence="6">
    <location>
        <begin position="138"/>
        <end position="284"/>
    </location>
</feature>
<keyword evidence="8" id="KW-1185">Reference proteome</keyword>
<dbReference type="PANTHER" id="PTHR30461">
    <property type="entry name" value="DNA-INVERTASE FROM LAMBDOID PROPHAGE"/>
    <property type="match status" value="1"/>
</dbReference>
<keyword evidence="2" id="KW-0233">DNA recombination</keyword>
<feature type="coiled-coil region" evidence="3">
    <location>
        <begin position="393"/>
        <end position="420"/>
    </location>
</feature>
<dbReference type="GO" id="GO:0003677">
    <property type="term" value="F:DNA binding"/>
    <property type="evidence" value="ECO:0007669"/>
    <property type="project" value="UniProtKB-KW"/>
</dbReference>
<protein>
    <submittedName>
        <fullName evidence="7">Integrase</fullName>
    </submittedName>
</protein>
<dbReference type="Gene3D" id="3.40.50.1390">
    <property type="entry name" value="Resolvase, N-terminal catalytic domain"/>
    <property type="match status" value="1"/>
</dbReference>
<dbReference type="Pfam" id="PF07508">
    <property type="entry name" value="Recombinase"/>
    <property type="match status" value="1"/>
</dbReference>
<keyword evidence="1" id="KW-0238">DNA-binding</keyword>
<dbReference type="Proteomes" id="UP000466681">
    <property type="component" value="Chromosome"/>
</dbReference>
<dbReference type="GO" id="GO:0000150">
    <property type="term" value="F:DNA strand exchange activity"/>
    <property type="evidence" value="ECO:0007669"/>
    <property type="project" value="InterPro"/>
</dbReference>
<evidence type="ECO:0000256" key="3">
    <source>
        <dbReference type="SAM" id="Coils"/>
    </source>
</evidence>
<dbReference type="Pfam" id="PF00239">
    <property type="entry name" value="Resolvase"/>
    <property type="match status" value="1"/>
</dbReference>
<evidence type="ECO:0000259" key="6">
    <source>
        <dbReference type="PROSITE" id="PS51737"/>
    </source>
</evidence>
<dbReference type="PROSITE" id="PS51736">
    <property type="entry name" value="RECOMBINASES_3"/>
    <property type="match status" value="1"/>
</dbReference>
<dbReference type="InterPro" id="IPR038109">
    <property type="entry name" value="DNA_bind_recomb_sf"/>
</dbReference>
<sequence length="489" mass="54618">MERQREVIEQWVSANGHTLVGWAEDVDVSGSVDPFETPGLGPWLTERFPDWDAVCAWKLDRLGRNAIQLNKLFGWCQEHDKTVVSCSESIDLGSWAGRMLASVIAGLAEGELEAIRERQRSSRAKLRQLGRWPGGKPPFGYRAVRTEDGWGLEIDPEAHRIVKRIVDSVIVDEKPLSRIAAELTAEGIPTPAAYYAASKAGRSKEGATAPSDARQKGDQSREPGRWHLSPLRNMLRSKALRGFAHHKGETVRDDSGMPVQIAEPLVSLDEWVLLQAALDKTKAAHRPARRAEASPLSGLVYCLGCGAPLHHEANSVKRPQYGKEYEYRYYRCRDRCSVMIPAEDLEQLAGEVFLEQLGDTEVRERVWVPGDSREAELREAVTALDELTQAAGRAKSRTAKQRLQRQLDALDERIAELESAPAREARWEWRGTGETYRSVWETSDSDARRELLARSGITLAAVIEGIEGKRSARNAGAFRFELRVPDGIK</sequence>
<accession>A0AAD1M996</accession>
<evidence type="ECO:0000256" key="4">
    <source>
        <dbReference type="SAM" id="MobiDB-lite"/>
    </source>
</evidence>
<dbReference type="InterPro" id="IPR025827">
    <property type="entry name" value="Zn_ribbon_recom_dom"/>
</dbReference>
<dbReference type="SUPFAM" id="SSF53041">
    <property type="entry name" value="Resolvase-like"/>
    <property type="match status" value="1"/>
</dbReference>
<reference evidence="7 8" key="1">
    <citation type="journal article" date="2019" name="Emerg. Microbes Infect.">
        <title>Comprehensive subspecies identification of 175 nontuberculous mycobacteria species based on 7547 genomic profiles.</title>
        <authorList>
            <person name="Matsumoto Y."/>
            <person name="Kinjo T."/>
            <person name="Motooka D."/>
            <person name="Nabeya D."/>
            <person name="Jung N."/>
            <person name="Uechi K."/>
            <person name="Horii T."/>
            <person name="Iida T."/>
            <person name="Fujita J."/>
            <person name="Nakamura S."/>
        </authorList>
    </citation>
    <scope>NUCLEOTIDE SEQUENCE [LARGE SCALE GENOMIC DNA]</scope>
    <source>
        <strain evidence="7 8">JCM 6375</strain>
    </source>
</reference>
<feature type="compositionally biased region" description="Basic and acidic residues" evidence="4">
    <location>
        <begin position="213"/>
        <end position="225"/>
    </location>
</feature>
<dbReference type="InterPro" id="IPR006119">
    <property type="entry name" value="Resolv_N"/>
</dbReference>
<evidence type="ECO:0000256" key="1">
    <source>
        <dbReference type="ARBA" id="ARBA00023125"/>
    </source>
</evidence>
<organism evidence="7 8">
    <name type="scientific">Mycolicibacterium moriokaense</name>
    <dbReference type="NCBI Taxonomy" id="39691"/>
    <lineage>
        <taxon>Bacteria</taxon>
        <taxon>Bacillati</taxon>
        <taxon>Actinomycetota</taxon>
        <taxon>Actinomycetes</taxon>
        <taxon>Mycobacteriales</taxon>
        <taxon>Mycobacteriaceae</taxon>
        <taxon>Mycolicibacterium</taxon>
    </lineage>
</organism>
<name>A0AAD1M996_9MYCO</name>
<evidence type="ECO:0000259" key="5">
    <source>
        <dbReference type="PROSITE" id="PS51736"/>
    </source>
</evidence>
<dbReference type="InterPro" id="IPR050639">
    <property type="entry name" value="SSR_resolvase"/>
</dbReference>
<dbReference type="Pfam" id="PF13408">
    <property type="entry name" value="Zn_ribbon_recom"/>
    <property type="match status" value="1"/>
</dbReference>
<dbReference type="PROSITE" id="PS51737">
    <property type="entry name" value="RECOMBINASE_DNA_BIND"/>
    <property type="match status" value="1"/>
</dbReference>
<dbReference type="KEGG" id="mmor:MMOR_52560"/>
<dbReference type="Gene3D" id="3.90.1750.20">
    <property type="entry name" value="Putative Large Serine Recombinase, Chain B, Domain 2"/>
    <property type="match status" value="1"/>
</dbReference>
<dbReference type="EMBL" id="AP022560">
    <property type="protein sequence ID" value="BBX04320.1"/>
    <property type="molecule type" value="Genomic_DNA"/>
</dbReference>
<evidence type="ECO:0000256" key="2">
    <source>
        <dbReference type="ARBA" id="ARBA00023172"/>
    </source>
</evidence>
<feature type="region of interest" description="Disordered" evidence="4">
    <location>
        <begin position="199"/>
        <end position="228"/>
    </location>
</feature>
<dbReference type="InterPro" id="IPR036162">
    <property type="entry name" value="Resolvase-like_N_sf"/>
</dbReference>
<dbReference type="InterPro" id="IPR011109">
    <property type="entry name" value="DNA_bind_recombinase_dom"/>
</dbReference>
<gene>
    <name evidence="7" type="ORF">MMOR_52560</name>
</gene>
<evidence type="ECO:0000313" key="7">
    <source>
        <dbReference type="EMBL" id="BBX04320.1"/>
    </source>
</evidence>
<dbReference type="CDD" id="cd00338">
    <property type="entry name" value="Ser_Recombinase"/>
    <property type="match status" value="1"/>
</dbReference>
<dbReference type="SMART" id="SM00857">
    <property type="entry name" value="Resolvase"/>
    <property type="match status" value="1"/>
</dbReference>
<keyword evidence="3" id="KW-0175">Coiled coil</keyword>
<proteinExistence type="predicted"/>
<evidence type="ECO:0000313" key="8">
    <source>
        <dbReference type="Proteomes" id="UP000466681"/>
    </source>
</evidence>
<feature type="domain" description="Resolvase/invertase-type recombinase catalytic" evidence="5">
    <location>
        <begin position="1"/>
        <end position="130"/>
    </location>
</feature>
<dbReference type="PANTHER" id="PTHR30461:SF2">
    <property type="entry name" value="SERINE RECOMBINASE PINE-RELATED"/>
    <property type="match status" value="1"/>
</dbReference>
<dbReference type="AlphaFoldDB" id="A0AAD1M996"/>